<sequence>MPRPALIRDPRLIPVIATGAGQPSVPPERLRPQALRERFAQTFAWQPNLHGDGRVLPDRPLAQAAVLIALMLRPEGLTVLLTQRTAHLRDHAGQISFPGGRSEPEDADAVVTALREAQEEVGLSADRVEVLGCLPSYTTITAYRVIPVVALVTPPLHWQPDPQEVAEIFEVPLSFLMAPEHHQQHGFEDQGARRSFFSMPWPNDQGYFIWGATAGMLRNLYHFLRA</sequence>
<feature type="domain" description="Nudix hydrolase" evidence="7">
    <location>
        <begin position="61"/>
        <end position="197"/>
    </location>
</feature>
<dbReference type="InterPro" id="IPR000086">
    <property type="entry name" value="NUDIX_hydrolase_dom"/>
</dbReference>
<dbReference type="OrthoDB" id="9802805at2"/>
<dbReference type="GO" id="GO:0046872">
    <property type="term" value="F:metal ion binding"/>
    <property type="evidence" value="ECO:0007669"/>
    <property type="project" value="UniProtKB-KW"/>
</dbReference>
<organism evidence="8 9">
    <name type="scientific">Leptothrix ochracea L12</name>
    <dbReference type="NCBI Taxonomy" id="735332"/>
    <lineage>
        <taxon>Bacteria</taxon>
        <taxon>Pseudomonadati</taxon>
        <taxon>Pseudomonadota</taxon>
        <taxon>Betaproteobacteria</taxon>
        <taxon>Burkholderiales</taxon>
        <taxon>Sphaerotilaceae</taxon>
        <taxon>Leptothrix</taxon>
    </lineage>
</organism>
<evidence type="ECO:0000256" key="4">
    <source>
        <dbReference type="ARBA" id="ARBA00022801"/>
    </source>
</evidence>
<dbReference type="SUPFAM" id="SSF55811">
    <property type="entry name" value="Nudix"/>
    <property type="match status" value="1"/>
</dbReference>
<dbReference type="PANTHER" id="PTHR12992:SF11">
    <property type="entry name" value="MITOCHONDRIAL COENZYME A DIPHOSPHATASE NUDT8"/>
    <property type="match status" value="1"/>
</dbReference>
<keyword evidence="5" id="KW-0460">Magnesium</keyword>
<dbReference type="Proteomes" id="UP000053899">
    <property type="component" value="Unassembled WGS sequence"/>
</dbReference>
<dbReference type="PROSITE" id="PS51462">
    <property type="entry name" value="NUDIX"/>
    <property type="match status" value="1"/>
</dbReference>
<dbReference type="GO" id="GO:0010945">
    <property type="term" value="F:coenzyme A diphosphatase activity"/>
    <property type="evidence" value="ECO:0007669"/>
    <property type="project" value="InterPro"/>
</dbReference>
<keyword evidence="6" id="KW-0464">Manganese</keyword>
<evidence type="ECO:0000256" key="2">
    <source>
        <dbReference type="ARBA" id="ARBA00001946"/>
    </source>
</evidence>
<dbReference type="InterPro" id="IPR015797">
    <property type="entry name" value="NUDIX_hydrolase-like_dom_sf"/>
</dbReference>
<evidence type="ECO:0000259" key="7">
    <source>
        <dbReference type="PROSITE" id="PS51462"/>
    </source>
</evidence>
<evidence type="ECO:0000313" key="8">
    <source>
        <dbReference type="EMBL" id="EIM31348.1"/>
    </source>
</evidence>
<accession>I4Z556</accession>
<keyword evidence="4 8" id="KW-0378">Hydrolase</keyword>
<evidence type="ECO:0000256" key="5">
    <source>
        <dbReference type="ARBA" id="ARBA00022842"/>
    </source>
</evidence>
<dbReference type="Pfam" id="PF00293">
    <property type="entry name" value="NUDIX"/>
    <property type="match status" value="1"/>
</dbReference>
<dbReference type="HOGENOM" id="CLU_040940_5_1_4"/>
<dbReference type="EMBL" id="JH660693">
    <property type="protein sequence ID" value="EIM31348.1"/>
    <property type="molecule type" value="Genomic_DNA"/>
</dbReference>
<evidence type="ECO:0000313" key="9">
    <source>
        <dbReference type="Proteomes" id="UP000053899"/>
    </source>
</evidence>
<evidence type="ECO:0000256" key="1">
    <source>
        <dbReference type="ARBA" id="ARBA00001936"/>
    </source>
</evidence>
<dbReference type="Gene3D" id="3.90.79.10">
    <property type="entry name" value="Nucleoside Triphosphate Pyrophosphohydrolase"/>
    <property type="match status" value="1"/>
</dbReference>
<dbReference type="PANTHER" id="PTHR12992">
    <property type="entry name" value="NUDIX HYDROLASE"/>
    <property type="match status" value="1"/>
</dbReference>
<evidence type="ECO:0000256" key="6">
    <source>
        <dbReference type="ARBA" id="ARBA00023211"/>
    </source>
</evidence>
<dbReference type="AlphaFoldDB" id="I4Z556"/>
<dbReference type="GeneID" id="92352397"/>
<comment type="cofactor">
    <cofactor evidence="1">
        <name>Mn(2+)</name>
        <dbReference type="ChEBI" id="CHEBI:29035"/>
    </cofactor>
</comment>
<proteinExistence type="predicted"/>
<comment type="cofactor">
    <cofactor evidence="2">
        <name>Mg(2+)</name>
        <dbReference type="ChEBI" id="CHEBI:18420"/>
    </cofactor>
</comment>
<evidence type="ECO:0000256" key="3">
    <source>
        <dbReference type="ARBA" id="ARBA00022723"/>
    </source>
</evidence>
<name>I4Z556_9BURK</name>
<keyword evidence="3" id="KW-0479">Metal-binding</keyword>
<dbReference type="RefSeq" id="WP_009453628.1">
    <property type="nucleotide sequence ID" value="NZ_JH660693.1"/>
</dbReference>
<keyword evidence="9" id="KW-1185">Reference proteome</keyword>
<dbReference type="InterPro" id="IPR045121">
    <property type="entry name" value="CoAse"/>
</dbReference>
<dbReference type="CDD" id="cd03426">
    <property type="entry name" value="NUDIX_CoAse_Nudt7"/>
    <property type="match status" value="1"/>
</dbReference>
<gene>
    <name evidence="8" type="ORF">LepocDRAFT_00000750</name>
</gene>
<dbReference type="NCBIfam" id="NF007980">
    <property type="entry name" value="PRK10707.1"/>
    <property type="match status" value="1"/>
</dbReference>
<reference evidence="8 9" key="1">
    <citation type="submission" date="2012-04" db="EMBL/GenBank/DDBJ databases">
        <title>Improved High-Quality Draft sequence of Leptothrix ochracea L12.</title>
        <authorList>
            <consortium name="US DOE Joint Genome Institute"/>
            <person name="Lucas S."/>
            <person name="Han J."/>
            <person name="Lapidus A."/>
            <person name="Cheng J.-F."/>
            <person name="Goodwin L."/>
            <person name="Pitluck S."/>
            <person name="Peters L."/>
            <person name="Zeytun A."/>
            <person name="Detter J.C."/>
            <person name="Han C."/>
            <person name="Tapia R."/>
            <person name="Land M."/>
            <person name="Hauser L."/>
            <person name="Kyrpides N."/>
            <person name="Ivanova N."/>
            <person name="Pagani I."/>
            <person name="Stepanauskas R."/>
            <person name="Masland D."/>
            <person name="Poulton N."/>
            <person name="Emerson D."/>
            <person name="Fleming E."/>
            <person name="Woyke T."/>
        </authorList>
    </citation>
    <scope>NUCLEOTIDE SEQUENCE [LARGE SCALE GENOMIC DNA]</scope>
    <source>
        <strain evidence="8 9">L12</strain>
    </source>
</reference>
<protein>
    <submittedName>
        <fullName evidence="8">NTP pyrophosphohydrolase</fullName>
    </submittedName>
</protein>